<feature type="region of interest" description="Disordered" evidence="18">
    <location>
        <begin position="647"/>
        <end position="667"/>
    </location>
</feature>
<dbReference type="GO" id="GO:0008270">
    <property type="term" value="F:zinc ion binding"/>
    <property type="evidence" value="ECO:0007669"/>
    <property type="project" value="UniProtKB-KW"/>
</dbReference>
<dbReference type="PANTHER" id="PTHR45838">
    <property type="entry name" value="HISTONE-LYSINE-N-METHYLTRANSFERASE 2 KMT2 FAMILY MEMBER"/>
    <property type="match status" value="1"/>
</dbReference>
<keyword evidence="6" id="KW-0677">Repeat</keyword>
<feature type="region of interest" description="Disordered" evidence="18">
    <location>
        <begin position="573"/>
        <end position="608"/>
    </location>
</feature>
<feature type="region of interest" description="Disordered" evidence="18">
    <location>
        <begin position="945"/>
        <end position="1022"/>
    </location>
</feature>
<dbReference type="Gene3D" id="3.30.40.10">
    <property type="entry name" value="Zinc/RING finger domain, C3HC4 (zinc finger)"/>
    <property type="match status" value="3"/>
</dbReference>
<evidence type="ECO:0000259" key="21">
    <source>
        <dbReference type="PROSITE" id="PS50868"/>
    </source>
</evidence>
<feature type="compositionally biased region" description="Basic and acidic residues" evidence="18">
    <location>
        <begin position="2664"/>
        <end position="2682"/>
    </location>
</feature>
<dbReference type="PROSITE" id="PS51543">
    <property type="entry name" value="FYRC"/>
    <property type="match status" value="1"/>
</dbReference>
<comment type="catalytic activity">
    <reaction evidence="16">
        <text>L-lysyl(4)-[histone H3] + S-adenosyl-L-methionine = N(6)-methyl-L-lysyl(4)-[histone H3] + S-adenosyl-L-homocysteine + H(+)</text>
        <dbReference type="Rhea" id="RHEA:60264"/>
        <dbReference type="Rhea" id="RHEA-COMP:15543"/>
        <dbReference type="Rhea" id="RHEA-COMP:15547"/>
        <dbReference type="ChEBI" id="CHEBI:15378"/>
        <dbReference type="ChEBI" id="CHEBI:29969"/>
        <dbReference type="ChEBI" id="CHEBI:57856"/>
        <dbReference type="ChEBI" id="CHEBI:59789"/>
        <dbReference type="ChEBI" id="CHEBI:61929"/>
        <dbReference type="EC" id="2.1.1.364"/>
    </reaction>
    <physiologicalReaction direction="left-to-right" evidence="16">
        <dbReference type="Rhea" id="RHEA:60265"/>
    </physiologicalReaction>
</comment>
<dbReference type="CDD" id="cd19170">
    <property type="entry name" value="SET_KMT2A_2B"/>
    <property type="match status" value="1"/>
</dbReference>
<keyword evidence="3" id="KW-0808">Transferase</keyword>
<evidence type="ECO:0000259" key="22">
    <source>
        <dbReference type="PROSITE" id="PS51058"/>
    </source>
</evidence>
<dbReference type="Gene3D" id="2.170.270.10">
    <property type="entry name" value="SET domain"/>
    <property type="match status" value="1"/>
</dbReference>
<dbReference type="InterPro" id="IPR001965">
    <property type="entry name" value="Znf_PHD"/>
</dbReference>
<feature type="region of interest" description="Disordered" evidence="18">
    <location>
        <begin position="2595"/>
        <end position="2616"/>
    </location>
</feature>
<feature type="compositionally biased region" description="Polar residues" evidence="18">
    <location>
        <begin position="1778"/>
        <end position="1795"/>
    </location>
</feature>
<feature type="compositionally biased region" description="Acidic residues" evidence="18">
    <location>
        <begin position="945"/>
        <end position="954"/>
    </location>
</feature>
<dbReference type="SMART" id="SM00317">
    <property type="entry name" value="SET"/>
    <property type="match status" value="1"/>
</dbReference>
<feature type="compositionally biased region" description="Basic and acidic residues" evidence="18">
    <location>
        <begin position="255"/>
        <end position="264"/>
    </location>
</feature>
<feature type="compositionally biased region" description="Polar residues" evidence="18">
    <location>
        <begin position="503"/>
        <end position="514"/>
    </location>
</feature>
<evidence type="ECO:0000256" key="6">
    <source>
        <dbReference type="ARBA" id="ARBA00022737"/>
    </source>
</evidence>
<keyword evidence="25" id="KW-1185">Reference proteome</keyword>
<feature type="domain" description="CXXC-type" evidence="22">
    <location>
        <begin position="829"/>
        <end position="876"/>
    </location>
</feature>
<evidence type="ECO:0000256" key="17">
    <source>
        <dbReference type="PROSITE-ProRule" id="PRU00509"/>
    </source>
</evidence>
<organism evidence="24 25">
    <name type="scientific">Hemibagrus guttatus</name>
    <dbReference type="NCBI Taxonomy" id="175788"/>
    <lineage>
        <taxon>Eukaryota</taxon>
        <taxon>Metazoa</taxon>
        <taxon>Chordata</taxon>
        <taxon>Craniata</taxon>
        <taxon>Vertebrata</taxon>
        <taxon>Euteleostomi</taxon>
        <taxon>Actinopterygii</taxon>
        <taxon>Neopterygii</taxon>
        <taxon>Teleostei</taxon>
        <taxon>Ostariophysi</taxon>
        <taxon>Siluriformes</taxon>
        <taxon>Bagridae</taxon>
        <taxon>Hemibagrus</taxon>
    </lineage>
</organism>
<feature type="domain" description="PHD-type" evidence="19">
    <location>
        <begin position="1285"/>
        <end position="1347"/>
    </location>
</feature>
<sequence length="3053" mass="337520">ERRRRCCCRGIIMAAAGGGLTASVVFAGASPSAPARCRFPGRPWPLRSRQKTVRRTRVGRLGLEAAAAAAGGPREPRPVNVELTLREDPSLLRLLRLNERLARQREAGFCTSGSDEEGDFTGFQTEGQWALRSGQDALQKSSVKSSLSSKEKPYLAPDASANIKVAVAKKGLRVTAETESASPSEKRERKCGKNVGRPKLVVKMATQMMADKNLPRETALRRGRGKPSEKEKGTEISHEEENGGVEDEMLDESGTDAKRTEKRQGRPGQRRRRKFVWNLTLIKRRGRISKNSLPENLGRGRRRGCVRTAGSGGTREEAMGDELSVDQHVPELDVKQRKVHKVLTESHEEAEKQENAVSPDGIENTPEKDGSPDSPKLSPRSIKRRKSLFGYRRKPEQASLLKMRNAQATAEGRIPRKRRRLVCYTYESVDSPVNPEQSQEPPVQSEGQQGLTDSVTSSRPSRVIRVPKRFMDDESMSGLLGKKLVQAENQEDEPCSDSEEANHSQTLRFGSKQKSASKRILCDDEESSAGKAVELKPSSLTGGPRKKVGRPAYDSTPLKIYERLKMLTASLTQRKEQRMASARSKALGEKEECESPGESPGSRDLKKWGSPDIKIADLNCSGVVHKVAIHADDQVISQSALSTVEGLETKADAESTDPEGAPDVQSTDAVKSEVVLVQGSSVHKVSISGANKRMLHLLKRAKVQLIKIDQQKQMKTAQLMTGTVRVGDGGVMSIKRRGRRRIVRTNREEVPQGQPVGGPRIKHVCRAAAVALGQPRAMVPEDIPRLSALPLHEREGIAPSQDTEDLGSHSEPESTGSVEQRPMYKQKAFGLRQRRCFNCKGCCREEDCGTCVFCLDKPKYGGPNKKRQSCIYRKCLRIEENKMRRMKVQMKRRAMYAQATAYSGGEEEAEGDGTGDALSANALSSVRRRPRRQVTRRCFSDLLESDSTDADASGEDVAKEQSSSEPSVKANDTVTHVDTQDEAVKPRRPGLPRGLWGRRRSNKLQSCSTTKAPERSDTGSSSVKLRLRFQLRLHRLPPSMVRAAEVSSVAVPSQPDDKKAQEEEVDGEKWIVKKGDLQQPLTDPCLPHSQSSMEHTSSSVLATLAKGFAHRERQAPEPAHKIRVDFKEDCNIQNVWAMGGLSVLTSVPITVECVCLLCASKGHHNMIYCQMCCEPFHRFCLPVDDRPQNENKQNWCCRRCKFCHVCGRKGKQGKPVLQCRKCFYCYHPSCLGPTYPKPGKCSTPWVCMLCIRCKSCGVTPGKSWSISWNHELDLCPDCSNLHKQGNFCTVCLKCYPEHEFDMKMMQCARCAHWVHPKCEGLTDDLHEILKRLRGKSLVFSCAACSKDFPSGWQEVVQSVLRNGLEKIMNGLMSSLTTCHLQKCSECEACPDADSIKCRKVVCDLHAVGRKLEEGSYTSLKAFHEDVVTVLVKQLQQEEALPDEQRPTAQAKALYIKLLEQTFTWFNCQDPKAWKPAMNKFPSGMLPEAIIPPSDEHSYAQWLQEHNHAVANENQENLPLKAHGKDPQNVSRCGADERHCSLCQQQGDAKPTDAGRLLYLGQNEWAHVNCCIWSAEVQEVRGALLHVHSAVARGRFMRCERCSQAGATVGCCLSSCQSNYHFMCARASHCVFQSDKKVYCYKHRDLISNKVMNGFEVLRRVYVDFEGINLRRKFLTGLEPESINVMIGSLQIRNLGVLTELSTNAGKLFPVGYQCTRWYWSTFDPRKPCRYTFSVSDVHPSSPRKTPYLARNQGENCTIAHSPKQYEDSMDTGLEMKLTPSTPSPNSKLDSGTGSKTHNRRPAGGTFRPLPSPGTAVSTSHHILTISDLDETRRSRRISLRSRNASPPHTSPSGLMKMCSGAGLHPRSLPFSSPVSPLGAHENPSSSASPRRRGRPPSSPSGATSAYSPRQGAVASPPSTFVLSPCHSPKIQQHLKVAPQESAEVPQDFSASLEPEDAAGMPEEAISMIAVMNDGDPVPVSSDQELLSTQFDADTDVAVASMLNEKLEFDEALLNENVALQCGAEAAEQGQGLLIEGNGLVDENQVSSAGASRYSSRIKDFSSLSAAEELMEQDSTNEDSDHYFNFSRTVLVRDSAKDSAQTGLMLLPTSQSISQLDGADNNSESEAGEASGEDNTQEVGNSYDGQDTSKGTTSVGKPSGSRMDFTGKTESFVTESLHVGEEANTLEKFPGSEFLQKNHDVTPQEGMKDLMVQLKPEVDVQDVVSSPPVFDTSSDLVGHEGILMDSETLDHLNEVVLDPASDYLTSAQDGSSVNTCNTSVLGSNVKGPEQTLSPEPPSLSNVGKVRIITSGPAPHRRFIIHQPLTQHRLVNVTVPAVSSLPLSLPINTVSPTLSVFPQRNHVLTSSPVIINGLDPQLKDTTKSRPLAIRLPTTTKTNVTSTLASPQVLLVNRSGQILVKDPQTNSYQTASANSPSYSQISQIAKIIHSHNLVHRTVPRIMVTPMPQASPNQGPATHVVSYTNGAAPSTKVLIRRLPQNSSAAQMNSGSKPMRGASGVKLKNVSVPSTAELHRIQGEDAQAIIERAMASHRDIANPCALSPSKFQVHPYLNKLQSPDVVKQFPGLQRQTTPNILSHSRPQVRVKRVSSVSERTGLKPCKSTSVEPAAVLSSQDELNRSIGVRIKAPTIKEVLHFNQPEAENLCEPKSNEAKESEIKRIIPKESEPSEVQDSESNQDKNQVWVSSRNSDLSDWTPCSGWSSDEDPLSPFKNDQDMCSSQDKPHLMFKITSDDGFSVEADSIEVAWKAVVDSVQEARTGYRLEQMPLGRISGPWVLGVIHDAVLFLLEQLQGASQCYNHRFRFHQQEKAEEELPINPSGSARAEVYTRKNTFDMFNFLASQHRQLPESRPCDEDEDDVKLKCSRYSFTSKLLLKRRATSTELPMAMRFRHLEKTSKEAVGVYRSAIHGRGLFCKRNIEAGEMVIEYAGNVIRSVLTDKRENYYSSKGIGCYMFRIDDFEVVDATMHGNAARFINHSCEPNCYSRVINVEGQKHIVIFALRKIYRGEELTYDYKFPIEDASNKLHCNCGARRCRRFLN</sequence>
<dbReference type="Pfam" id="PF05964">
    <property type="entry name" value="FYRN"/>
    <property type="match status" value="1"/>
</dbReference>
<reference evidence="24" key="1">
    <citation type="submission" date="2023-06" db="EMBL/GenBank/DDBJ databases">
        <title>Male Hemibagrus guttatus genome.</title>
        <authorList>
            <person name="Bian C."/>
        </authorList>
    </citation>
    <scope>NUCLEOTIDE SEQUENCE</scope>
    <source>
        <strain evidence="24">Male_cb2023</strain>
        <tissue evidence="24">Muscle</tissue>
    </source>
</reference>
<dbReference type="InterPro" id="IPR034732">
    <property type="entry name" value="EPHD"/>
</dbReference>
<feature type="region of interest" description="Disordered" evidence="18">
    <location>
        <begin position="429"/>
        <end position="554"/>
    </location>
</feature>
<evidence type="ECO:0000256" key="1">
    <source>
        <dbReference type="ARBA" id="ARBA00004123"/>
    </source>
</evidence>
<dbReference type="InterPro" id="IPR047219">
    <property type="entry name" value="KMT2A_2B_SET"/>
</dbReference>
<evidence type="ECO:0000256" key="18">
    <source>
        <dbReference type="SAM" id="MobiDB-lite"/>
    </source>
</evidence>
<dbReference type="GO" id="GO:0140945">
    <property type="term" value="F:histone H3K4 monomethyltransferase activity"/>
    <property type="evidence" value="ECO:0007669"/>
    <property type="project" value="UniProtKB-EC"/>
</dbReference>
<dbReference type="PROSITE" id="PS51058">
    <property type="entry name" value="ZF_CXXC"/>
    <property type="match status" value="1"/>
</dbReference>
<dbReference type="GO" id="GO:0032259">
    <property type="term" value="P:methylation"/>
    <property type="evidence" value="ECO:0007669"/>
    <property type="project" value="UniProtKB-KW"/>
</dbReference>
<dbReference type="InterPro" id="IPR019787">
    <property type="entry name" value="Znf_PHD-finger"/>
</dbReference>
<dbReference type="InterPro" id="IPR002857">
    <property type="entry name" value="Znf_CXXC"/>
</dbReference>
<dbReference type="InterPro" id="IPR003888">
    <property type="entry name" value="FYrich_N"/>
</dbReference>
<keyword evidence="10" id="KW-0805">Transcription regulation</keyword>
<dbReference type="InterPro" id="IPR013083">
    <property type="entry name" value="Znf_RING/FYVE/PHD"/>
</dbReference>
<dbReference type="GO" id="GO:0003677">
    <property type="term" value="F:DNA binding"/>
    <property type="evidence" value="ECO:0007669"/>
    <property type="project" value="UniProtKB-KW"/>
</dbReference>
<keyword evidence="8" id="KW-0862">Zinc</keyword>
<dbReference type="SMART" id="SM00542">
    <property type="entry name" value="FYRC"/>
    <property type="match status" value="1"/>
</dbReference>
<feature type="region of interest" description="Disordered" evidence="18">
    <location>
        <begin position="210"/>
        <end position="274"/>
    </location>
</feature>
<protein>
    <recommendedName>
        <fullName evidence="15">[histone H3]-lysine(4) N-methyltransferase</fullName>
        <ecNumber evidence="15">2.1.1.364</ecNumber>
    </recommendedName>
</protein>
<evidence type="ECO:0000313" key="24">
    <source>
        <dbReference type="EMBL" id="KAK3508560.1"/>
    </source>
</evidence>
<feature type="region of interest" description="Disordered" evidence="18">
    <location>
        <begin position="290"/>
        <end position="413"/>
    </location>
</feature>
<dbReference type="InterPro" id="IPR003889">
    <property type="entry name" value="FYrich_C"/>
</dbReference>
<comment type="subcellular location">
    <subcellularLocation>
        <location evidence="1">Nucleus</location>
    </subcellularLocation>
</comment>
<dbReference type="Pfam" id="PF02008">
    <property type="entry name" value="zf-CXXC"/>
    <property type="match status" value="1"/>
</dbReference>
<feature type="region of interest" description="Disordered" evidence="18">
    <location>
        <begin position="799"/>
        <end position="820"/>
    </location>
</feature>
<evidence type="ECO:0000256" key="11">
    <source>
        <dbReference type="ARBA" id="ARBA00023117"/>
    </source>
</evidence>
<feature type="compositionally biased region" description="Acidic residues" evidence="18">
    <location>
        <begin position="242"/>
        <end position="254"/>
    </location>
</feature>
<dbReference type="EC" id="2.1.1.364" evidence="15"/>
<dbReference type="Pfam" id="PF00856">
    <property type="entry name" value="SET"/>
    <property type="match status" value="1"/>
</dbReference>
<feature type="region of interest" description="Disordered" evidence="18">
    <location>
        <begin position="2658"/>
        <end position="2732"/>
    </location>
</feature>
<evidence type="ECO:0000256" key="10">
    <source>
        <dbReference type="ARBA" id="ARBA00023015"/>
    </source>
</evidence>
<feature type="compositionally biased region" description="Basic and acidic residues" evidence="18">
    <location>
        <begin position="328"/>
        <end position="354"/>
    </location>
</feature>
<dbReference type="SMART" id="SM00541">
    <property type="entry name" value="FYRN"/>
    <property type="match status" value="1"/>
</dbReference>
<feature type="domain" description="PHD-type" evidence="23">
    <location>
        <begin position="1536"/>
        <end position="1643"/>
    </location>
</feature>
<evidence type="ECO:0000256" key="9">
    <source>
        <dbReference type="ARBA" id="ARBA00022853"/>
    </source>
</evidence>
<accession>A0AAE0UJN9</accession>
<evidence type="ECO:0000256" key="2">
    <source>
        <dbReference type="ARBA" id="ARBA00022603"/>
    </source>
</evidence>
<dbReference type="InterPro" id="IPR046341">
    <property type="entry name" value="SET_dom_sf"/>
</dbReference>
<dbReference type="InterPro" id="IPR011011">
    <property type="entry name" value="Znf_FYVE_PHD"/>
</dbReference>
<dbReference type="GO" id="GO:0045893">
    <property type="term" value="P:positive regulation of DNA-templated transcription"/>
    <property type="evidence" value="ECO:0007669"/>
    <property type="project" value="TreeGrafter"/>
</dbReference>
<gene>
    <name evidence="24" type="ORF">QTP70_032766</name>
</gene>
<feature type="compositionally biased region" description="Polar residues" evidence="18">
    <location>
        <begin position="2689"/>
        <end position="2708"/>
    </location>
</feature>
<evidence type="ECO:0000256" key="3">
    <source>
        <dbReference type="ARBA" id="ARBA00022679"/>
    </source>
</evidence>
<feature type="region of interest" description="Disordered" evidence="18">
    <location>
        <begin position="1773"/>
        <end position="1925"/>
    </location>
</feature>
<feature type="region of interest" description="Disordered" evidence="18">
    <location>
        <begin position="173"/>
        <end position="197"/>
    </location>
</feature>
<dbReference type="GO" id="GO:0035097">
    <property type="term" value="C:histone methyltransferase complex"/>
    <property type="evidence" value="ECO:0007669"/>
    <property type="project" value="TreeGrafter"/>
</dbReference>
<feature type="compositionally biased region" description="Polar residues" evidence="18">
    <location>
        <begin position="960"/>
        <end position="977"/>
    </location>
</feature>
<dbReference type="EMBL" id="JAUCMX010000028">
    <property type="protein sequence ID" value="KAK3508560.1"/>
    <property type="molecule type" value="Genomic_DNA"/>
</dbReference>
<evidence type="ECO:0000256" key="5">
    <source>
        <dbReference type="ARBA" id="ARBA00022723"/>
    </source>
</evidence>
<evidence type="ECO:0000259" key="23">
    <source>
        <dbReference type="PROSITE" id="PS51805"/>
    </source>
</evidence>
<feature type="compositionally biased region" description="Basic and acidic residues" evidence="18">
    <location>
        <begin position="213"/>
        <end position="241"/>
    </location>
</feature>
<dbReference type="PROSITE" id="PS51542">
    <property type="entry name" value="FYRN"/>
    <property type="match status" value="1"/>
</dbReference>
<dbReference type="PROSITE" id="PS50280">
    <property type="entry name" value="SET"/>
    <property type="match status" value="1"/>
</dbReference>
<dbReference type="Gene3D" id="1.20.920.10">
    <property type="entry name" value="Bromodomain-like"/>
    <property type="match status" value="1"/>
</dbReference>
<dbReference type="Proteomes" id="UP001274896">
    <property type="component" value="Unassembled WGS sequence"/>
</dbReference>
<evidence type="ECO:0000256" key="8">
    <source>
        <dbReference type="ARBA" id="ARBA00022833"/>
    </source>
</evidence>
<evidence type="ECO:0000259" key="20">
    <source>
        <dbReference type="PROSITE" id="PS50280"/>
    </source>
</evidence>
<dbReference type="PANTHER" id="PTHR45838:SF3">
    <property type="entry name" value="HISTONE-LYSINE N-METHYLTRANSFERASE 2B"/>
    <property type="match status" value="1"/>
</dbReference>
<dbReference type="PROSITE" id="PS51805">
    <property type="entry name" value="EPHD"/>
    <property type="match status" value="1"/>
</dbReference>
<keyword evidence="9" id="KW-0156">Chromatin regulator</keyword>
<dbReference type="Pfam" id="PF13832">
    <property type="entry name" value="zf-HC5HC2H_2"/>
    <property type="match status" value="1"/>
</dbReference>
<dbReference type="FunFam" id="3.30.40.10:FF:000394">
    <property type="entry name" value="Histone-lysine N-methyltransferase"/>
    <property type="match status" value="1"/>
</dbReference>
<dbReference type="FunFam" id="2.170.270.10:FF:000004">
    <property type="entry name" value="Histone-lysine N-methyltransferase"/>
    <property type="match status" value="1"/>
</dbReference>
<name>A0AAE0UJN9_9TELE</name>
<dbReference type="SUPFAM" id="SSF57903">
    <property type="entry name" value="FYVE/PHD zinc finger"/>
    <property type="match status" value="2"/>
</dbReference>
<comment type="caution">
    <text evidence="24">The sequence shown here is derived from an EMBL/GenBank/DDBJ whole genome shotgun (WGS) entry which is preliminary data.</text>
</comment>
<evidence type="ECO:0000256" key="14">
    <source>
        <dbReference type="ARBA" id="ARBA00023242"/>
    </source>
</evidence>
<dbReference type="FunFam" id="3.30.40.10:FF:000002">
    <property type="entry name" value="Histone-lysine N-methyltransferase"/>
    <property type="match status" value="1"/>
</dbReference>
<dbReference type="PROSITE" id="PS50016">
    <property type="entry name" value="ZF_PHD_2"/>
    <property type="match status" value="3"/>
</dbReference>
<feature type="compositionally biased region" description="Basic residues" evidence="18">
    <location>
        <begin position="986"/>
        <end position="1002"/>
    </location>
</feature>
<feature type="region of interest" description="Disordered" evidence="18">
    <location>
        <begin position="2110"/>
        <end position="2167"/>
    </location>
</feature>
<evidence type="ECO:0000256" key="4">
    <source>
        <dbReference type="ARBA" id="ARBA00022691"/>
    </source>
</evidence>
<keyword evidence="14" id="KW-0539">Nucleus</keyword>
<dbReference type="Pfam" id="PF05965">
    <property type="entry name" value="FYRC"/>
    <property type="match status" value="1"/>
</dbReference>
<evidence type="ECO:0000256" key="16">
    <source>
        <dbReference type="ARBA" id="ARBA00049353"/>
    </source>
</evidence>
<dbReference type="PROSITE" id="PS50868">
    <property type="entry name" value="POST_SET"/>
    <property type="match status" value="1"/>
</dbReference>
<keyword evidence="5" id="KW-0479">Metal-binding</keyword>
<feature type="compositionally biased region" description="Polar residues" evidence="18">
    <location>
        <begin position="434"/>
        <end position="460"/>
    </location>
</feature>
<keyword evidence="2" id="KW-0489">Methyltransferase</keyword>
<feature type="compositionally biased region" description="Polar residues" evidence="18">
    <location>
        <begin position="2136"/>
        <end position="2155"/>
    </location>
</feature>
<evidence type="ECO:0000313" key="25">
    <source>
        <dbReference type="Proteomes" id="UP001274896"/>
    </source>
</evidence>
<feature type="compositionally biased region" description="Acidic residues" evidence="18">
    <location>
        <begin position="489"/>
        <end position="499"/>
    </location>
</feature>
<keyword evidence="13" id="KW-0804">Transcription</keyword>
<feature type="non-terminal residue" evidence="24">
    <location>
        <position position="1"/>
    </location>
</feature>
<evidence type="ECO:0000256" key="7">
    <source>
        <dbReference type="ARBA" id="ARBA00022771"/>
    </source>
</evidence>
<keyword evidence="4" id="KW-0949">S-adenosyl-L-methionine</keyword>
<keyword evidence="7 17" id="KW-0863">Zinc-finger</keyword>
<feature type="compositionally biased region" description="Low complexity" evidence="18">
    <location>
        <begin position="2118"/>
        <end position="2129"/>
    </location>
</feature>
<dbReference type="SUPFAM" id="SSF82199">
    <property type="entry name" value="SET domain"/>
    <property type="match status" value="1"/>
</dbReference>
<feature type="domain" description="Post-SET" evidence="21">
    <location>
        <begin position="3037"/>
        <end position="3053"/>
    </location>
</feature>
<dbReference type="InterPro" id="IPR036427">
    <property type="entry name" value="Bromodomain-like_sf"/>
</dbReference>
<dbReference type="SMART" id="SM00249">
    <property type="entry name" value="PHD"/>
    <property type="match status" value="4"/>
</dbReference>
<dbReference type="Gene3D" id="3.30.160.360">
    <property type="match status" value="2"/>
</dbReference>
<proteinExistence type="predicted"/>
<dbReference type="InterPro" id="IPR001214">
    <property type="entry name" value="SET_dom"/>
</dbReference>
<evidence type="ECO:0000256" key="15">
    <source>
        <dbReference type="ARBA" id="ARBA00023620"/>
    </source>
</evidence>
<keyword evidence="12" id="KW-0238">DNA-binding</keyword>
<feature type="domain" description="PHD-type" evidence="19">
    <location>
        <begin position="1152"/>
        <end position="1203"/>
    </location>
</feature>
<feature type="compositionally biased region" description="Low complexity" evidence="18">
    <location>
        <begin position="1899"/>
        <end position="1908"/>
    </location>
</feature>
<feature type="domain" description="SET" evidence="20">
    <location>
        <begin position="2913"/>
        <end position="3029"/>
    </location>
</feature>
<feature type="domain" description="PHD-type" evidence="19">
    <location>
        <begin position="1200"/>
        <end position="1253"/>
    </location>
</feature>
<keyword evidence="11" id="KW-0103">Bromodomain</keyword>
<evidence type="ECO:0000259" key="19">
    <source>
        <dbReference type="PROSITE" id="PS50016"/>
    </source>
</evidence>
<feature type="compositionally biased region" description="Polar residues" evidence="18">
    <location>
        <begin position="1843"/>
        <end position="1852"/>
    </location>
</feature>
<evidence type="ECO:0000256" key="12">
    <source>
        <dbReference type="ARBA" id="ARBA00023125"/>
    </source>
</evidence>
<dbReference type="InterPro" id="IPR003616">
    <property type="entry name" value="Post-SET_dom"/>
</dbReference>
<evidence type="ECO:0000256" key="13">
    <source>
        <dbReference type="ARBA" id="ARBA00023163"/>
    </source>
</evidence>